<dbReference type="CDD" id="cd09001">
    <property type="entry name" value="GH43_FsAxh1-like"/>
    <property type="match status" value="1"/>
</dbReference>
<evidence type="ECO:0000313" key="9">
    <source>
        <dbReference type="Proteomes" id="UP000233618"/>
    </source>
</evidence>
<dbReference type="SUPFAM" id="SSF75005">
    <property type="entry name" value="Arabinanase/levansucrase/invertase"/>
    <property type="match status" value="1"/>
</dbReference>
<dbReference type="InterPro" id="IPR006710">
    <property type="entry name" value="Glyco_hydro_43"/>
</dbReference>
<protein>
    <submittedName>
        <fullName evidence="8">Beta-xylosidase</fullName>
    </submittedName>
</protein>
<organism evidence="8 9">
    <name type="scientific">Labilibaculum manganireducens</name>
    <dbReference type="NCBI Taxonomy" id="1940525"/>
    <lineage>
        <taxon>Bacteria</taxon>
        <taxon>Pseudomonadati</taxon>
        <taxon>Bacteroidota</taxon>
        <taxon>Bacteroidia</taxon>
        <taxon>Marinilabiliales</taxon>
        <taxon>Marinifilaceae</taxon>
        <taxon>Labilibaculum</taxon>
    </lineage>
</organism>
<dbReference type="GO" id="GO:0005975">
    <property type="term" value="P:carbohydrate metabolic process"/>
    <property type="evidence" value="ECO:0007669"/>
    <property type="project" value="InterPro"/>
</dbReference>
<sequence>MKVKDILVVVCCMLTATAYGQKYSSWGDQENGTYINPVLNADFSDPDVIRVGTKYYMVCSEFHYMGMTIQESDDMVNWKIAGRIFGRINIPSYDKMERYGSGSWAPAIRYHNDKFYVYFCTPDDGLFMTTAEKPEGPWEPLCQVVDTAGWEDPCPFWDEGGQAYLCRSNVGAGPIIIHRMSEDGKSLLDGGVTVYTGPVAEGTKIYKLNGYYYFSIPEGGVVQGWQTVLRSKNIFGPFEKKVVLEKGATKINGPHQGALVDTPNGEWWFFHFQMVKGSGRVMHLQPVSWQNDWPVVGVDIDRNGIGEPVYVWKKPDVGRTFPVCVPQSSDEFSSTQLGLQWQWNHNPVDEAWSLSQRPGWLSLTALKAPVLQEARNTLTQRIIGDYGEVIAQVDGAIMMNGQKAGLALMSRLTAVGIKKVDGKFYLFFDNRRKESAEIAIKKPIVYLKVKLNIPDEKAWFYYSLDGKAYQPIGSKIKLVWRNWKGDRVGLFSYNGLNNGGTAAFNYFHYEFDGPDQKLNQ</sequence>
<dbReference type="AlphaFoldDB" id="A0A2N3I6T8"/>
<dbReference type="RefSeq" id="WP_218973101.1">
    <property type="nucleotide sequence ID" value="NZ_MVDE01000018.1"/>
</dbReference>
<dbReference type="Gene3D" id="2.115.10.20">
    <property type="entry name" value="Glycosyl hydrolase domain, family 43"/>
    <property type="match status" value="1"/>
</dbReference>
<evidence type="ECO:0000256" key="2">
    <source>
        <dbReference type="ARBA" id="ARBA00022801"/>
    </source>
</evidence>
<feature type="active site" description="Proton donor" evidence="4">
    <location>
        <position position="201"/>
    </location>
</feature>
<name>A0A2N3I6T8_9BACT</name>
<dbReference type="SUPFAM" id="SSF49899">
    <property type="entry name" value="Concanavalin A-like lectins/glucanases"/>
    <property type="match status" value="1"/>
</dbReference>
<reference evidence="8 9" key="1">
    <citation type="journal article" date="2017" name="Front. Microbiol.">
        <title>Labilibaculum manganireducens gen. nov., sp. nov. and Labilibaculum filiforme sp. nov., Novel Bacteroidetes Isolated from Subsurface Sediments of the Baltic Sea.</title>
        <authorList>
            <person name="Vandieken V."/>
            <person name="Marshall I.P."/>
            <person name="Niemann H."/>
            <person name="Engelen B."/>
            <person name="Cypionka H."/>
        </authorList>
    </citation>
    <scope>NUCLEOTIDE SEQUENCE [LARGE SCALE GENOMIC DNA]</scope>
    <source>
        <strain evidence="8 9">59.10-2M</strain>
    </source>
</reference>
<comment type="similarity">
    <text evidence="1 6">Belongs to the glycosyl hydrolase 43 family.</text>
</comment>
<evidence type="ECO:0000256" key="4">
    <source>
        <dbReference type="PIRSR" id="PIRSR606710-1"/>
    </source>
</evidence>
<comment type="caution">
    <text evidence="8">The sequence shown here is derived from an EMBL/GenBank/DDBJ whole genome shotgun (WGS) entry which is preliminary data.</text>
</comment>
<evidence type="ECO:0000259" key="7">
    <source>
        <dbReference type="Pfam" id="PF17851"/>
    </source>
</evidence>
<keyword evidence="9" id="KW-1185">Reference proteome</keyword>
<gene>
    <name evidence="8" type="ORF">BZG01_12705</name>
</gene>
<dbReference type="Pfam" id="PF04616">
    <property type="entry name" value="Glyco_hydro_43"/>
    <property type="match status" value="1"/>
</dbReference>
<keyword evidence="2 6" id="KW-0378">Hydrolase</keyword>
<dbReference type="EMBL" id="MVDE01000018">
    <property type="protein sequence ID" value="PKQ66011.1"/>
    <property type="molecule type" value="Genomic_DNA"/>
</dbReference>
<dbReference type="InterPro" id="IPR013320">
    <property type="entry name" value="ConA-like_dom_sf"/>
</dbReference>
<proteinExistence type="inferred from homology"/>
<dbReference type="PANTHER" id="PTHR42812:SF12">
    <property type="entry name" value="BETA-XYLOSIDASE-RELATED"/>
    <property type="match status" value="1"/>
</dbReference>
<feature type="site" description="Important for catalytic activity, responsible for pKa modulation of the active site Glu and correct orientation of both the proton donor and substrate" evidence="5">
    <location>
        <position position="152"/>
    </location>
</feature>
<dbReference type="InterPro" id="IPR051795">
    <property type="entry name" value="Glycosyl_Hydrlase_43"/>
</dbReference>
<evidence type="ECO:0000256" key="5">
    <source>
        <dbReference type="PIRSR" id="PIRSR606710-2"/>
    </source>
</evidence>
<evidence type="ECO:0000256" key="3">
    <source>
        <dbReference type="ARBA" id="ARBA00023295"/>
    </source>
</evidence>
<accession>A0A2N3I6T8</accession>
<keyword evidence="3 6" id="KW-0326">Glycosidase</keyword>
<evidence type="ECO:0000256" key="6">
    <source>
        <dbReference type="RuleBase" id="RU361187"/>
    </source>
</evidence>
<evidence type="ECO:0000256" key="1">
    <source>
        <dbReference type="ARBA" id="ARBA00009865"/>
    </source>
</evidence>
<dbReference type="Pfam" id="PF17851">
    <property type="entry name" value="GH43_C2"/>
    <property type="match status" value="1"/>
</dbReference>
<dbReference type="InterPro" id="IPR041542">
    <property type="entry name" value="GH43_C2"/>
</dbReference>
<dbReference type="InterPro" id="IPR023296">
    <property type="entry name" value="Glyco_hydro_beta-prop_sf"/>
</dbReference>
<dbReference type="PANTHER" id="PTHR42812">
    <property type="entry name" value="BETA-XYLOSIDASE"/>
    <property type="match status" value="1"/>
</dbReference>
<dbReference type="Gene3D" id="2.60.120.200">
    <property type="match status" value="1"/>
</dbReference>
<evidence type="ECO:0000313" key="8">
    <source>
        <dbReference type="EMBL" id="PKQ66011.1"/>
    </source>
</evidence>
<feature type="active site" description="Proton acceptor" evidence="4">
    <location>
        <position position="45"/>
    </location>
</feature>
<dbReference type="GO" id="GO:0004553">
    <property type="term" value="F:hydrolase activity, hydrolyzing O-glycosyl compounds"/>
    <property type="evidence" value="ECO:0007669"/>
    <property type="project" value="InterPro"/>
</dbReference>
<feature type="domain" description="Beta-xylosidase C-terminal Concanavalin A-like" evidence="7">
    <location>
        <begin position="329"/>
        <end position="510"/>
    </location>
</feature>
<dbReference type="Proteomes" id="UP000233618">
    <property type="component" value="Unassembled WGS sequence"/>
</dbReference>